<proteinExistence type="predicted"/>
<comment type="caution">
    <text evidence="1">The sequence shown here is derived from an EMBL/GenBank/DDBJ whole genome shotgun (WGS) entry which is preliminary data.</text>
</comment>
<reference evidence="1 2" key="1">
    <citation type="submission" date="2023-07" db="EMBL/GenBank/DDBJ databases">
        <title>The novel representative of Negativicutes class, Anaeroselena agilis gen. nov. sp. nov.</title>
        <authorList>
            <person name="Prokofeva M.I."/>
            <person name="Elcheninov A.G."/>
            <person name="Klyukina A."/>
            <person name="Kublanov I.V."/>
            <person name="Frolov E.N."/>
            <person name="Podosokorskaya O.A."/>
        </authorList>
    </citation>
    <scope>NUCLEOTIDE SEQUENCE [LARGE SCALE GENOMIC DNA]</scope>
    <source>
        <strain evidence="1 2">4137-cl</strain>
    </source>
</reference>
<dbReference type="InterPro" id="IPR036388">
    <property type="entry name" value="WH-like_DNA-bd_sf"/>
</dbReference>
<sequence>MLDSIITSKTRIKMLLRFFLDSDRSAYLRELAKELGESSNAVRVELNHLSKAHLIECVSEGHTKCYRANKDHPLFFDLHNIVRKTLGIDKLLEHIVTRLGDVKVGLVTGDYARGIDSGIIDLLLVGNIDRVYLDELVRKAERYLSNRKIRCLCLSEEEFPRFLDRIRREKGILEIYRSDA</sequence>
<accession>A0ABU3P451</accession>
<evidence type="ECO:0000313" key="2">
    <source>
        <dbReference type="Proteomes" id="UP001254848"/>
    </source>
</evidence>
<dbReference type="RefSeq" id="WP_413782277.1">
    <property type="nucleotide sequence ID" value="NZ_JAUOZS010000001.1"/>
</dbReference>
<dbReference type="Gene3D" id="1.10.10.10">
    <property type="entry name" value="Winged helix-like DNA-binding domain superfamily/Winged helix DNA-binding domain"/>
    <property type="match status" value="1"/>
</dbReference>
<organism evidence="1 2">
    <name type="scientific">Anaeroselena agilis</name>
    <dbReference type="NCBI Taxonomy" id="3063788"/>
    <lineage>
        <taxon>Bacteria</taxon>
        <taxon>Bacillati</taxon>
        <taxon>Bacillota</taxon>
        <taxon>Negativicutes</taxon>
        <taxon>Acetonemataceae</taxon>
        <taxon>Anaeroselena</taxon>
    </lineage>
</organism>
<evidence type="ECO:0000313" key="1">
    <source>
        <dbReference type="EMBL" id="MDT8903834.1"/>
    </source>
</evidence>
<dbReference type="CDD" id="cd00090">
    <property type="entry name" value="HTH_ARSR"/>
    <property type="match status" value="1"/>
</dbReference>
<dbReference type="InterPro" id="IPR011991">
    <property type="entry name" value="ArsR-like_HTH"/>
</dbReference>
<dbReference type="SUPFAM" id="SSF46785">
    <property type="entry name" value="Winged helix' DNA-binding domain"/>
    <property type="match status" value="1"/>
</dbReference>
<protein>
    <submittedName>
        <fullName evidence="1">Winged helix-turn-helix domain-containing protein</fullName>
    </submittedName>
</protein>
<name>A0ABU3P451_9FIRM</name>
<dbReference type="Proteomes" id="UP001254848">
    <property type="component" value="Unassembled WGS sequence"/>
</dbReference>
<gene>
    <name evidence="1" type="ORF">Q4T40_21600</name>
</gene>
<dbReference type="EMBL" id="JAUOZS010000001">
    <property type="protein sequence ID" value="MDT8903834.1"/>
    <property type="molecule type" value="Genomic_DNA"/>
</dbReference>
<keyword evidence="2" id="KW-1185">Reference proteome</keyword>
<dbReference type="InterPro" id="IPR036390">
    <property type="entry name" value="WH_DNA-bd_sf"/>
</dbReference>